<feature type="region of interest" description="Disordered" evidence="1">
    <location>
        <begin position="246"/>
        <end position="318"/>
    </location>
</feature>
<name>A0AAD4VAT8_PRUDU</name>
<organism evidence="3 4">
    <name type="scientific">Prunus dulcis</name>
    <name type="common">Almond</name>
    <name type="synonym">Amygdalus dulcis</name>
    <dbReference type="NCBI Taxonomy" id="3755"/>
    <lineage>
        <taxon>Eukaryota</taxon>
        <taxon>Viridiplantae</taxon>
        <taxon>Streptophyta</taxon>
        <taxon>Embryophyta</taxon>
        <taxon>Tracheophyta</taxon>
        <taxon>Spermatophyta</taxon>
        <taxon>Magnoliopsida</taxon>
        <taxon>eudicotyledons</taxon>
        <taxon>Gunneridae</taxon>
        <taxon>Pentapetalae</taxon>
        <taxon>rosids</taxon>
        <taxon>fabids</taxon>
        <taxon>Rosales</taxon>
        <taxon>Rosaceae</taxon>
        <taxon>Amygdaloideae</taxon>
        <taxon>Amygdaleae</taxon>
        <taxon>Prunus</taxon>
    </lineage>
</organism>
<dbReference type="Pfam" id="PF14223">
    <property type="entry name" value="Retrotran_gag_2"/>
    <property type="match status" value="1"/>
</dbReference>
<reference evidence="3 4" key="1">
    <citation type="journal article" date="2022" name="G3 (Bethesda)">
        <title>Whole-genome sequence and methylome profiling of the almond [Prunus dulcis (Mill.) D.A. Webb] cultivar 'Nonpareil'.</title>
        <authorList>
            <person name="D'Amico-Willman K.M."/>
            <person name="Ouma W.Z."/>
            <person name="Meulia T."/>
            <person name="Sideli G.M."/>
            <person name="Gradziel T.M."/>
            <person name="Fresnedo-Ramirez J."/>
        </authorList>
    </citation>
    <scope>NUCLEOTIDE SEQUENCE [LARGE SCALE GENOMIC DNA]</scope>
    <source>
        <strain evidence="3">Clone GOH B32 T37-40</strain>
    </source>
</reference>
<accession>A0AAD4VAT8</accession>
<keyword evidence="4" id="KW-1185">Reference proteome</keyword>
<comment type="caution">
    <text evidence="3">The sequence shown here is derived from an EMBL/GenBank/DDBJ whole genome shotgun (WGS) entry which is preliminary data.</text>
</comment>
<dbReference type="InterPro" id="IPR054722">
    <property type="entry name" value="PolX-like_BBD"/>
</dbReference>
<evidence type="ECO:0000313" key="3">
    <source>
        <dbReference type="EMBL" id="KAI5321034.1"/>
    </source>
</evidence>
<proteinExistence type="predicted"/>
<evidence type="ECO:0000256" key="1">
    <source>
        <dbReference type="SAM" id="MobiDB-lite"/>
    </source>
</evidence>
<evidence type="ECO:0000313" key="4">
    <source>
        <dbReference type="Proteomes" id="UP001054821"/>
    </source>
</evidence>
<evidence type="ECO:0000259" key="2">
    <source>
        <dbReference type="Pfam" id="PF22936"/>
    </source>
</evidence>
<dbReference type="Pfam" id="PF22936">
    <property type="entry name" value="Pol_BBD"/>
    <property type="match status" value="1"/>
</dbReference>
<protein>
    <recommendedName>
        <fullName evidence="2">Retrovirus-related Pol polyprotein from transposon TNT 1-94-like beta-barrel domain-containing protein</fullName>
    </recommendedName>
</protein>
<gene>
    <name evidence="3" type="ORF">L3X38_030104</name>
</gene>
<dbReference type="PANTHER" id="PTHR47481">
    <property type="match status" value="1"/>
</dbReference>
<sequence>MASETNSSSYAPSVSLTSSSIPAFATVTVQNIAVMVPIKLQAGNYLLWKNLFLHVLRKYKLLGLLTGADLRPSKTIVNDAGCIIDNPAFDLWYDKDQSLMIWIISTLSTDLLSHTVGIEYSRDLWEMLEKRFAGVSSANVHHLRQRLQNLVKGDLSMVSYLQQMKEIADGLGDAGYPLTDDDLVAYILAGLSEEYDSFVTSIKTRREKVSSDELHGYLLCRETALLKRKLRSNSFGPTEPFHAYAATPRSSQHFSRSRGSNNSNSQHRGFPPTRGLLPSPPSNFAPNFSSPPQFGAQGFHSPNFSRNSSPGGGNSNLGGSSSFNSAGFSSGPVLVCQFCNKKGHTANTCRKLGRLLNASGSSSSARPFTGYFANPQSAASSPIWIVDSGTTAHVTATNQHLQNSSPFTGSDSLQVGNGNCLPISHTGFTRIHTPSAVFTLKDVLHVPYIKHNLLSANKFLRDNSCSLTLHPDSFTIKDLATKRMLFRKLPR</sequence>
<dbReference type="Proteomes" id="UP001054821">
    <property type="component" value="Chromosome 6"/>
</dbReference>
<dbReference type="PANTHER" id="PTHR47481:SF28">
    <property type="entry name" value="RETROTRANSPOSON COPIA-LIKE N-TERMINAL DOMAIN-CONTAINING PROTEIN"/>
    <property type="match status" value="1"/>
</dbReference>
<feature type="domain" description="Retrovirus-related Pol polyprotein from transposon TNT 1-94-like beta-barrel" evidence="2">
    <location>
        <begin position="384"/>
        <end position="459"/>
    </location>
</feature>
<dbReference type="AlphaFoldDB" id="A0AAD4VAT8"/>
<dbReference type="EMBL" id="JAJFAZ020000006">
    <property type="protein sequence ID" value="KAI5321034.1"/>
    <property type="molecule type" value="Genomic_DNA"/>
</dbReference>